<evidence type="ECO:0000313" key="1">
    <source>
        <dbReference type="EMBL" id="KAH6934697.1"/>
    </source>
</evidence>
<keyword evidence="2" id="KW-1185">Reference proteome</keyword>
<gene>
    <name evidence="1" type="ORF">HPB50_027212</name>
</gene>
<comment type="caution">
    <text evidence="1">The sequence shown here is derived from an EMBL/GenBank/DDBJ whole genome shotgun (WGS) entry which is preliminary data.</text>
</comment>
<protein>
    <submittedName>
        <fullName evidence="1">Uncharacterized protein</fullName>
    </submittedName>
</protein>
<accession>A0ACB7SHM7</accession>
<sequence length="244" mass="25678">MKSPFSAAAGRYVGAAAVMSDCWTVAGAAGAAEVSGNGAGGAGTRLRFWVFLDFFPDFAAGGASRRKSAARRGSLGAIGLGEGHLGAGSAGPGSSAGTPPSRQQPRWRGSREARCHSPKKSPHDDWGSRQVRARKEGSGANPRCRRLPGGPPQQGRPQTQLSSLAGKVRRRRRSRRRSNVSGRSTRPCRPPPPLTWAAARRTPANPGTLPREQSWHPKVVKGCLRGTGGCLGSDRARLGLDRSC</sequence>
<reference evidence="1" key="1">
    <citation type="submission" date="2020-05" db="EMBL/GenBank/DDBJ databases">
        <title>Large-scale comparative analyses of tick genomes elucidate their genetic diversity and vector capacities.</title>
        <authorList>
            <person name="Jia N."/>
            <person name="Wang J."/>
            <person name="Shi W."/>
            <person name="Du L."/>
            <person name="Sun Y."/>
            <person name="Zhan W."/>
            <person name="Jiang J."/>
            <person name="Wang Q."/>
            <person name="Zhang B."/>
            <person name="Ji P."/>
            <person name="Sakyi L.B."/>
            <person name="Cui X."/>
            <person name="Yuan T."/>
            <person name="Jiang B."/>
            <person name="Yang W."/>
            <person name="Lam T.T.-Y."/>
            <person name="Chang Q."/>
            <person name="Ding S."/>
            <person name="Wang X."/>
            <person name="Zhu J."/>
            <person name="Ruan X."/>
            <person name="Zhao L."/>
            <person name="Wei J."/>
            <person name="Que T."/>
            <person name="Du C."/>
            <person name="Cheng J."/>
            <person name="Dai P."/>
            <person name="Han X."/>
            <person name="Huang E."/>
            <person name="Gao Y."/>
            <person name="Liu J."/>
            <person name="Shao H."/>
            <person name="Ye R."/>
            <person name="Li L."/>
            <person name="Wei W."/>
            <person name="Wang X."/>
            <person name="Wang C."/>
            <person name="Yang T."/>
            <person name="Huo Q."/>
            <person name="Li W."/>
            <person name="Guo W."/>
            <person name="Chen H."/>
            <person name="Zhou L."/>
            <person name="Ni X."/>
            <person name="Tian J."/>
            <person name="Zhou Y."/>
            <person name="Sheng Y."/>
            <person name="Liu T."/>
            <person name="Pan Y."/>
            <person name="Xia L."/>
            <person name="Li J."/>
            <person name="Zhao F."/>
            <person name="Cao W."/>
        </authorList>
    </citation>
    <scope>NUCLEOTIDE SEQUENCE</scope>
    <source>
        <strain evidence="1">Hyas-2018</strain>
    </source>
</reference>
<name>A0ACB7SHM7_HYAAI</name>
<dbReference type="EMBL" id="CM023484">
    <property type="protein sequence ID" value="KAH6934697.1"/>
    <property type="molecule type" value="Genomic_DNA"/>
</dbReference>
<organism evidence="1 2">
    <name type="scientific">Hyalomma asiaticum</name>
    <name type="common">Tick</name>
    <dbReference type="NCBI Taxonomy" id="266040"/>
    <lineage>
        <taxon>Eukaryota</taxon>
        <taxon>Metazoa</taxon>
        <taxon>Ecdysozoa</taxon>
        <taxon>Arthropoda</taxon>
        <taxon>Chelicerata</taxon>
        <taxon>Arachnida</taxon>
        <taxon>Acari</taxon>
        <taxon>Parasitiformes</taxon>
        <taxon>Ixodida</taxon>
        <taxon>Ixodoidea</taxon>
        <taxon>Ixodidae</taxon>
        <taxon>Hyalomminae</taxon>
        <taxon>Hyalomma</taxon>
    </lineage>
</organism>
<proteinExistence type="predicted"/>
<evidence type="ECO:0000313" key="2">
    <source>
        <dbReference type="Proteomes" id="UP000821845"/>
    </source>
</evidence>
<dbReference type="Proteomes" id="UP000821845">
    <property type="component" value="Chromosome 4"/>
</dbReference>